<feature type="chain" id="PRO_5002258961" description="FAS1 domain-containing protein" evidence="1">
    <location>
        <begin position="19"/>
        <end position="375"/>
    </location>
</feature>
<evidence type="ECO:0000313" key="4">
    <source>
        <dbReference type="Proteomes" id="UP000053029"/>
    </source>
</evidence>
<keyword evidence="4" id="KW-1185">Reference proteome</keyword>
<gene>
    <name evidence="3" type="ORF">Z517_01978</name>
</gene>
<keyword evidence="1" id="KW-0732">Signal</keyword>
<organism evidence="3 4">
    <name type="scientific">Fonsecaea pedrosoi CBS 271.37</name>
    <dbReference type="NCBI Taxonomy" id="1442368"/>
    <lineage>
        <taxon>Eukaryota</taxon>
        <taxon>Fungi</taxon>
        <taxon>Dikarya</taxon>
        <taxon>Ascomycota</taxon>
        <taxon>Pezizomycotina</taxon>
        <taxon>Eurotiomycetes</taxon>
        <taxon>Chaetothyriomycetidae</taxon>
        <taxon>Chaetothyriales</taxon>
        <taxon>Herpotrichiellaceae</taxon>
        <taxon>Fonsecaea</taxon>
    </lineage>
</organism>
<dbReference type="AlphaFoldDB" id="A0A0D2GVU4"/>
<dbReference type="PANTHER" id="PTHR10900">
    <property type="entry name" value="PERIOSTIN-RELATED"/>
    <property type="match status" value="1"/>
</dbReference>
<dbReference type="VEuPathDB" id="FungiDB:Z517_01978"/>
<dbReference type="EMBL" id="KN846970">
    <property type="protein sequence ID" value="KIW82735.1"/>
    <property type="molecule type" value="Genomic_DNA"/>
</dbReference>
<feature type="domain" description="FAS1" evidence="2">
    <location>
        <begin position="173"/>
        <end position="301"/>
    </location>
</feature>
<dbReference type="InterPro" id="IPR050904">
    <property type="entry name" value="Adhesion/Biosynth-related"/>
</dbReference>
<dbReference type="PROSITE" id="PS50213">
    <property type="entry name" value="FAS1"/>
    <property type="match status" value="2"/>
</dbReference>
<reference evidence="3 4" key="1">
    <citation type="submission" date="2015-01" db="EMBL/GenBank/DDBJ databases">
        <title>The Genome Sequence of Fonsecaea pedrosoi CBS 271.37.</title>
        <authorList>
            <consortium name="The Broad Institute Genomics Platform"/>
            <person name="Cuomo C."/>
            <person name="de Hoog S."/>
            <person name="Gorbushina A."/>
            <person name="Stielow B."/>
            <person name="Teixiera M."/>
            <person name="Abouelleil A."/>
            <person name="Chapman S.B."/>
            <person name="Priest M."/>
            <person name="Young S.K."/>
            <person name="Wortman J."/>
            <person name="Nusbaum C."/>
            <person name="Birren B."/>
        </authorList>
    </citation>
    <scope>NUCLEOTIDE SEQUENCE [LARGE SCALE GENOMIC DNA]</scope>
    <source>
        <strain evidence="3 4">CBS 271.37</strain>
    </source>
</reference>
<dbReference type="OrthoDB" id="286301at2759"/>
<accession>A0A0D2GVU4</accession>
<evidence type="ECO:0000313" key="3">
    <source>
        <dbReference type="EMBL" id="KIW82735.1"/>
    </source>
</evidence>
<evidence type="ECO:0000256" key="1">
    <source>
        <dbReference type="SAM" id="SignalP"/>
    </source>
</evidence>
<evidence type="ECO:0000259" key="2">
    <source>
        <dbReference type="PROSITE" id="PS50213"/>
    </source>
</evidence>
<name>A0A0D2GVU4_9EURO</name>
<dbReference type="HOGENOM" id="CLU_031281_2_2_1"/>
<dbReference type="RefSeq" id="XP_013286543.1">
    <property type="nucleotide sequence ID" value="XM_013431089.1"/>
</dbReference>
<dbReference type="SUPFAM" id="SSF82153">
    <property type="entry name" value="FAS1 domain"/>
    <property type="match status" value="2"/>
</dbReference>
<feature type="domain" description="FAS1" evidence="2">
    <location>
        <begin position="21"/>
        <end position="169"/>
    </location>
</feature>
<dbReference type="InterPro" id="IPR036378">
    <property type="entry name" value="FAS1_dom_sf"/>
</dbReference>
<dbReference type="PANTHER" id="PTHR10900:SF77">
    <property type="entry name" value="FI19380P1"/>
    <property type="match status" value="1"/>
</dbReference>
<sequence length="375" mass="39324">MLLEILATLTTLAGATLGQSSPDLATVLNTTDGTSTLGQVVSQSPGFLEAISGKTNLTFLAPNDTAIALWLNSSQGQAASDAGDDYLTNLLLYHTINGGYNNISDYFVAHTLLTSDTLTNVSGGQFIAGYYDDDDNVTTFLSGDYNDSSAGVTPLSFAQGWIYIIDSVLSVPQIFSEVAVADDFNGTSFVAALDSIGLTEQFNSLHDATYFVPYDSGWSLVEDALSQLSKDNLTEVLKYHACEQILLFDDWANGTQVTTLTGETVTFTQTPDEEWFINNAGVSSVNLFSSGGVIVLIDSVMNPYKGFAQPLNGTDGDGVPAWPVTNATSTEAASSSTVSATGSIATATYSGAAVPLKTDSVGLAVFLGYAALAIL</sequence>
<dbReference type="Gene3D" id="2.30.180.10">
    <property type="entry name" value="FAS1 domain"/>
    <property type="match status" value="2"/>
</dbReference>
<proteinExistence type="predicted"/>
<dbReference type="STRING" id="1442368.A0A0D2GVU4"/>
<dbReference type="InterPro" id="IPR000782">
    <property type="entry name" value="FAS1_domain"/>
</dbReference>
<dbReference type="SMART" id="SM00554">
    <property type="entry name" value="FAS1"/>
    <property type="match status" value="2"/>
</dbReference>
<feature type="signal peptide" evidence="1">
    <location>
        <begin position="1"/>
        <end position="18"/>
    </location>
</feature>
<dbReference type="GeneID" id="25301468"/>
<protein>
    <recommendedName>
        <fullName evidence="2">FAS1 domain-containing protein</fullName>
    </recommendedName>
</protein>
<dbReference type="Pfam" id="PF02469">
    <property type="entry name" value="Fasciclin"/>
    <property type="match status" value="2"/>
</dbReference>
<dbReference type="Proteomes" id="UP000053029">
    <property type="component" value="Unassembled WGS sequence"/>
</dbReference>